<comment type="caution">
    <text evidence="1">The sequence shown here is derived from an EMBL/GenBank/DDBJ whole genome shotgun (WGS) entry which is preliminary data.</text>
</comment>
<sequence>MVILLAWMPGKHAIADIIRAEARNSQPGAHSRRAFP</sequence>
<accession>A0ABU0FPU4</accession>
<protein>
    <submittedName>
        <fullName evidence="1">Uncharacterized protein</fullName>
    </submittedName>
</protein>
<organism evidence="1 2">
    <name type="scientific">Labrys monachus</name>
    <dbReference type="NCBI Taxonomy" id="217067"/>
    <lineage>
        <taxon>Bacteria</taxon>
        <taxon>Pseudomonadati</taxon>
        <taxon>Pseudomonadota</taxon>
        <taxon>Alphaproteobacteria</taxon>
        <taxon>Hyphomicrobiales</taxon>
        <taxon>Xanthobacteraceae</taxon>
        <taxon>Labrys</taxon>
    </lineage>
</organism>
<evidence type="ECO:0000313" key="2">
    <source>
        <dbReference type="Proteomes" id="UP001237448"/>
    </source>
</evidence>
<name>A0ABU0FPU4_9HYPH</name>
<dbReference type="Proteomes" id="UP001237448">
    <property type="component" value="Unassembled WGS sequence"/>
</dbReference>
<reference evidence="1 2" key="1">
    <citation type="submission" date="2023-07" db="EMBL/GenBank/DDBJ databases">
        <title>Genomic Encyclopedia of Type Strains, Phase IV (KMG-IV): sequencing the most valuable type-strain genomes for metagenomic binning, comparative biology and taxonomic classification.</title>
        <authorList>
            <person name="Goeker M."/>
        </authorList>
    </citation>
    <scope>NUCLEOTIDE SEQUENCE [LARGE SCALE GENOMIC DNA]</scope>
    <source>
        <strain evidence="1 2">DSM 5896</strain>
    </source>
</reference>
<dbReference type="EMBL" id="JAUSVK010000001">
    <property type="protein sequence ID" value="MDQ0396078.1"/>
    <property type="molecule type" value="Genomic_DNA"/>
</dbReference>
<evidence type="ECO:0000313" key="1">
    <source>
        <dbReference type="EMBL" id="MDQ0396078.1"/>
    </source>
</evidence>
<keyword evidence="2" id="KW-1185">Reference proteome</keyword>
<gene>
    <name evidence="1" type="ORF">J3R73_005870</name>
</gene>
<proteinExistence type="predicted"/>